<evidence type="ECO:0000256" key="6">
    <source>
        <dbReference type="SAM" id="MobiDB-lite"/>
    </source>
</evidence>
<feature type="transmembrane region" description="Helical" evidence="7">
    <location>
        <begin position="569"/>
        <end position="588"/>
    </location>
</feature>
<feature type="transmembrane region" description="Helical" evidence="7">
    <location>
        <begin position="608"/>
        <end position="624"/>
    </location>
</feature>
<feature type="transmembrane region" description="Helical" evidence="7">
    <location>
        <begin position="287"/>
        <end position="312"/>
    </location>
</feature>
<dbReference type="InterPro" id="IPR002048">
    <property type="entry name" value="EF_hand_dom"/>
</dbReference>
<evidence type="ECO:0000313" key="9">
    <source>
        <dbReference type="EMBL" id="CAK9038881.1"/>
    </source>
</evidence>
<evidence type="ECO:0000256" key="3">
    <source>
        <dbReference type="ARBA" id="ARBA00022737"/>
    </source>
</evidence>
<gene>
    <name evidence="9" type="ORF">CCMP2556_LOCUS21197</name>
</gene>
<dbReference type="Pfam" id="PF07690">
    <property type="entry name" value="MFS_1"/>
    <property type="match status" value="1"/>
</dbReference>
<sequence>MQLAEDEGLPRLFDRPFRPETGGPKQFTGEAGKYGKGAEAEKVLTESMNFIAKGAGLFLGVGLASQGVDGLEALDAEPEPGSLGSDEEFETRTEDLPKSTALETLALEPSVEHAKEAAEELQKPTSEVLASTLTYWMDQAIQLGAAGDEEAEAVAEDGAMANFLQGMRQAVASLSEEELKVSQAVLDELLEEAKGIVDSADGMDLLLETEEQLEDYMDPSIPLEVAVGLFAAGTFLPGWALQIFGETSSGLWISTLAQIIGSFGLTSNVMFSMATDVTNSKDRELMAGAYFALMCVMNVVLISIPVLLIMVLKVVNNNMELIVCVQTLGTVLFFLVLCTVQAEKEKEAQHDNEMWMAEGGGGSDVNESEPPAKQDWRQGICGILRGLVQPFFLAFGHRRLRRLCLTTFLLGFGGSLVNDIGGQFFNQCLGLIQHPDESKVVMVSIWSMLPGQIMAIPGNIITGYIAKQAGPLKVLRMLIPIAALLVAVGAFMAVVQQMWYIAVVVICLTYAGMPNVPLQRIVAGVAPPGRTGEALAANGVFQMLAGLLGNMAVATLNPMLLSSSMPNPLWVYYPVCGLLVLMAILPLIGTPRGGWGAATGSVTDQIHAISWADGALFRWYYFAMRQRMSRQQQGSSVKSYISEQDLIYEYHEEDAFLPEVSKREYEAAFKLFDHEGTGRITKSDIGAVLKAAGNFPTDEDIEKFMTKVDTDGDGTLSYEEFLHMLQRLPQERDFEAELIEAFKILDENADGFLSIDELEKGAKLFHHPWTREDIMKMIEEADVSHDEKVSFPEFERIMKWGMAMKISTDGAVAPTKSLKR</sequence>
<keyword evidence="5" id="KW-0007">Acetylation</keyword>
<evidence type="ECO:0000256" key="1">
    <source>
        <dbReference type="ARBA" id="ARBA00020786"/>
    </source>
</evidence>
<feature type="domain" description="EF-hand" evidence="8">
    <location>
        <begin position="769"/>
        <end position="804"/>
    </location>
</feature>
<evidence type="ECO:0000313" key="10">
    <source>
        <dbReference type="Proteomes" id="UP001642484"/>
    </source>
</evidence>
<reference evidence="9 10" key="1">
    <citation type="submission" date="2024-02" db="EMBL/GenBank/DDBJ databases">
        <authorList>
            <person name="Chen Y."/>
            <person name="Shah S."/>
            <person name="Dougan E. K."/>
            <person name="Thang M."/>
            <person name="Chan C."/>
        </authorList>
    </citation>
    <scope>NUCLEOTIDE SEQUENCE [LARGE SCALE GENOMIC DNA]</scope>
</reference>
<feature type="transmembrane region" description="Helical" evidence="7">
    <location>
        <begin position="445"/>
        <end position="466"/>
    </location>
</feature>
<dbReference type="InterPro" id="IPR011701">
    <property type="entry name" value="MFS"/>
</dbReference>
<evidence type="ECO:0000256" key="4">
    <source>
        <dbReference type="ARBA" id="ARBA00022837"/>
    </source>
</evidence>
<dbReference type="PANTHER" id="PTHR23048">
    <property type="entry name" value="MYOSIN LIGHT CHAIN 1, 3"/>
    <property type="match status" value="1"/>
</dbReference>
<comment type="caution">
    <text evidence="9">The sequence shown here is derived from an EMBL/GenBank/DDBJ whole genome shotgun (WGS) entry which is preliminary data.</text>
</comment>
<dbReference type="SUPFAM" id="SSF47473">
    <property type="entry name" value="EF-hand"/>
    <property type="match status" value="1"/>
</dbReference>
<feature type="transmembrane region" description="Helical" evidence="7">
    <location>
        <begin position="403"/>
        <end position="425"/>
    </location>
</feature>
<evidence type="ECO:0000256" key="2">
    <source>
        <dbReference type="ARBA" id="ARBA00022723"/>
    </source>
</evidence>
<dbReference type="Pfam" id="PF13499">
    <property type="entry name" value="EF-hand_7"/>
    <property type="match status" value="2"/>
</dbReference>
<feature type="region of interest" description="Disordered" evidence="6">
    <location>
        <begin position="1"/>
        <end position="35"/>
    </location>
</feature>
<dbReference type="PROSITE" id="PS00018">
    <property type="entry name" value="EF_HAND_1"/>
    <property type="match status" value="2"/>
</dbReference>
<keyword evidence="2" id="KW-0479">Metal-binding</keyword>
<dbReference type="CDD" id="cd00051">
    <property type="entry name" value="EFh"/>
    <property type="match status" value="2"/>
</dbReference>
<keyword evidence="7" id="KW-0472">Membrane</keyword>
<dbReference type="PANTHER" id="PTHR23048:SF0">
    <property type="entry name" value="CALMODULIN LIKE 3"/>
    <property type="match status" value="1"/>
</dbReference>
<evidence type="ECO:0000256" key="5">
    <source>
        <dbReference type="ARBA" id="ARBA00022990"/>
    </source>
</evidence>
<feature type="transmembrane region" description="Helical" evidence="7">
    <location>
        <begin position="251"/>
        <end position="275"/>
    </location>
</feature>
<feature type="transmembrane region" description="Helical" evidence="7">
    <location>
        <begin position="318"/>
        <end position="340"/>
    </location>
</feature>
<accession>A0ABP0LI82</accession>
<keyword evidence="7" id="KW-1133">Transmembrane helix</keyword>
<proteinExistence type="predicted"/>
<feature type="region of interest" description="Disordered" evidence="6">
    <location>
        <begin position="74"/>
        <end position="95"/>
    </location>
</feature>
<evidence type="ECO:0000259" key="8">
    <source>
        <dbReference type="PROSITE" id="PS50222"/>
    </source>
</evidence>
<feature type="domain" description="EF-hand" evidence="8">
    <location>
        <begin position="660"/>
        <end position="695"/>
    </location>
</feature>
<feature type="domain" description="EF-hand" evidence="8">
    <location>
        <begin position="696"/>
        <end position="731"/>
    </location>
</feature>
<feature type="compositionally biased region" description="Basic and acidic residues" evidence="6">
    <location>
        <begin position="8"/>
        <end position="18"/>
    </location>
</feature>
<dbReference type="Gene3D" id="1.20.1250.20">
    <property type="entry name" value="MFS general substrate transporter like domains"/>
    <property type="match status" value="1"/>
</dbReference>
<dbReference type="SUPFAM" id="SSF103473">
    <property type="entry name" value="MFS general substrate transporter"/>
    <property type="match status" value="1"/>
</dbReference>
<dbReference type="Gene3D" id="1.10.238.10">
    <property type="entry name" value="EF-hand"/>
    <property type="match status" value="2"/>
</dbReference>
<name>A0ABP0LI82_9DINO</name>
<evidence type="ECO:0000256" key="7">
    <source>
        <dbReference type="SAM" id="Phobius"/>
    </source>
</evidence>
<keyword evidence="7" id="KW-0812">Transmembrane</keyword>
<feature type="domain" description="EF-hand" evidence="8">
    <location>
        <begin position="733"/>
        <end position="768"/>
    </location>
</feature>
<dbReference type="Proteomes" id="UP001642484">
    <property type="component" value="Unassembled WGS sequence"/>
</dbReference>
<organism evidence="9 10">
    <name type="scientific">Durusdinium trenchii</name>
    <dbReference type="NCBI Taxonomy" id="1381693"/>
    <lineage>
        <taxon>Eukaryota</taxon>
        <taxon>Sar</taxon>
        <taxon>Alveolata</taxon>
        <taxon>Dinophyceae</taxon>
        <taxon>Suessiales</taxon>
        <taxon>Symbiodiniaceae</taxon>
        <taxon>Durusdinium</taxon>
    </lineage>
</organism>
<protein>
    <recommendedName>
        <fullName evidence="1">Calmodulin</fullName>
    </recommendedName>
</protein>
<dbReference type="InterPro" id="IPR011992">
    <property type="entry name" value="EF-hand-dom_pair"/>
</dbReference>
<dbReference type="InterPro" id="IPR018247">
    <property type="entry name" value="EF_Hand_1_Ca_BS"/>
</dbReference>
<keyword evidence="3" id="KW-0677">Repeat</keyword>
<keyword evidence="4" id="KW-0106">Calcium</keyword>
<feature type="transmembrane region" description="Helical" evidence="7">
    <location>
        <begin position="535"/>
        <end position="557"/>
    </location>
</feature>
<keyword evidence="10" id="KW-1185">Reference proteome</keyword>
<dbReference type="PROSITE" id="PS50222">
    <property type="entry name" value="EF_HAND_2"/>
    <property type="match status" value="4"/>
</dbReference>
<dbReference type="EMBL" id="CAXAMN010012725">
    <property type="protein sequence ID" value="CAK9038881.1"/>
    <property type="molecule type" value="Genomic_DNA"/>
</dbReference>
<dbReference type="InterPro" id="IPR036259">
    <property type="entry name" value="MFS_trans_sf"/>
</dbReference>
<dbReference type="InterPro" id="IPR050230">
    <property type="entry name" value="CALM/Myosin/TropC-like"/>
</dbReference>
<dbReference type="SMART" id="SM00054">
    <property type="entry name" value="EFh"/>
    <property type="match status" value="4"/>
</dbReference>
<feature type="transmembrane region" description="Helical" evidence="7">
    <location>
        <begin position="478"/>
        <end position="511"/>
    </location>
</feature>